<proteinExistence type="predicted"/>
<gene>
    <name evidence="1" type="ORF">ISN26_07105</name>
</gene>
<dbReference type="AlphaFoldDB" id="A0A930XYK5"/>
<name>A0A930XYK5_9GAMM</name>
<evidence type="ECO:0008006" key="3">
    <source>
        <dbReference type="Google" id="ProtNLM"/>
    </source>
</evidence>
<organism evidence="1 2">
    <name type="scientific">Candidatus Amphirhobacter heronislandensis</name>
    <dbReference type="NCBI Taxonomy" id="1732024"/>
    <lineage>
        <taxon>Bacteria</taxon>
        <taxon>Pseudomonadati</taxon>
        <taxon>Pseudomonadota</taxon>
        <taxon>Gammaproteobacteria</taxon>
        <taxon>Candidatus Tethybacterales</taxon>
        <taxon>Candidatus Tethybacteraceae</taxon>
        <taxon>Candidatus Amphirhobacter</taxon>
    </lineage>
</organism>
<reference evidence="1" key="1">
    <citation type="submission" date="2020-10" db="EMBL/GenBank/DDBJ databases">
        <title>An improved Amphimedon queenslandica hologenome assembly reveals how three proteobacterial symbionts can extend the metabolic phenotypic of their marine sponge host.</title>
        <authorList>
            <person name="Degnan B."/>
            <person name="Degnan S."/>
            <person name="Xiang X."/>
        </authorList>
    </citation>
    <scope>NUCLEOTIDE SEQUENCE</scope>
    <source>
        <strain evidence="1">AqS2</strain>
    </source>
</reference>
<dbReference type="Gene3D" id="3.30.930.10">
    <property type="entry name" value="Bira Bifunctional Protein, Domain 2"/>
    <property type="match status" value="1"/>
</dbReference>
<sequence>PNDLIGPGGGKLGGILVELRDGPRRAVCGIGLNLAAGPALREELPGAEALDEHGPRLVRDELLLEAAPAVLAAVERWRDEGCKAVRQRWLALTLHRPGDELMVTVPGGARRALAYEGLGEAGELLARAAGGGLERIASAEVELDGRAGG</sequence>
<dbReference type="SUPFAM" id="SSF55681">
    <property type="entry name" value="Class II aaRS and biotin synthetases"/>
    <property type="match status" value="1"/>
</dbReference>
<dbReference type="InterPro" id="IPR045864">
    <property type="entry name" value="aa-tRNA-synth_II/BPL/LPL"/>
</dbReference>
<evidence type="ECO:0000313" key="1">
    <source>
        <dbReference type="EMBL" id="MBF2735819.1"/>
    </source>
</evidence>
<protein>
    <recommendedName>
        <fullName evidence="3">Biotin--[acetyl-CoA-carboxylase] ligase</fullName>
    </recommendedName>
</protein>
<dbReference type="Proteomes" id="UP000604381">
    <property type="component" value="Unassembled WGS sequence"/>
</dbReference>
<feature type="non-terminal residue" evidence="1">
    <location>
        <position position="1"/>
    </location>
</feature>
<comment type="caution">
    <text evidence="1">The sequence shown here is derived from an EMBL/GenBank/DDBJ whole genome shotgun (WGS) entry which is preliminary data.</text>
</comment>
<keyword evidence="2" id="KW-1185">Reference proteome</keyword>
<accession>A0A930XYK5</accession>
<evidence type="ECO:0000313" key="2">
    <source>
        <dbReference type="Proteomes" id="UP000604381"/>
    </source>
</evidence>
<dbReference type="EMBL" id="JADHEI010000053">
    <property type="protein sequence ID" value="MBF2735819.1"/>
    <property type="molecule type" value="Genomic_DNA"/>
</dbReference>